<dbReference type="AlphaFoldDB" id="A0A317CLW0"/>
<dbReference type="PIRSF" id="PIRSF006221">
    <property type="entry name" value="Ketosamine-3-kinase"/>
    <property type="match status" value="1"/>
</dbReference>
<dbReference type="EMBL" id="QGKM01000010">
    <property type="protein sequence ID" value="PWQ99524.1"/>
    <property type="molecule type" value="Genomic_DNA"/>
</dbReference>
<dbReference type="Pfam" id="PF03881">
    <property type="entry name" value="Fructosamin_kin"/>
    <property type="match status" value="1"/>
</dbReference>
<comment type="similarity">
    <text evidence="1 2">Belongs to the fructosamine kinase family.</text>
</comment>
<evidence type="ECO:0000256" key="1">
    <source>
        <dbReference type="ARBA" id="ARBA00009460"/>
    </source>
</evidence>
<dbReference type="PANTHER" id="PTHR12149">
    <property type="entry name" value="FRUCTOSAMINE 3 KINASE-RELATED PROTEIN"/>
    <property type="match status" value="1"/>
</dbReference>
<accession>A0A317CLW0</accession>
<comment type="caution">
    <text evidence="3">The sequence shown here is derived from an EMBL/GenBank/DDBJ whole genome shotgun (WGS) entry which is preliminary data.</text>
</comment>
<dbReference type="SUPFAM" id="SSF56112">
    <property type="entry name" value="Protein kinase-like (PK-like)"/>
    <property type="match status" value="1"/>
</dbReference>
<gene>
    <name evidence="3" type="ORF">DKW60_05400</name>
</gene>
<dbReference type="Gene3D" id="3.90.1200.10">
    <property type="match status" value="1"/>
</dbReference>
<name>A0A317CLW0_9GAMM</name>
<evidence type="ECO:0000313" key="4">
    <source>
        <dbReference type="Proteomes" id="UP000245539"/>
    </source>
</evidence>
<dbReference type="OrthoDB" id="5291879at2"/>
<protein>
    <recommendedName>
        <fullName evidence="5">Fructosamine kinase family protein</fullName>
    </recommendedName>
</protein>
<sequence>MQTQQFEALLSEQLAQDIQLQEIRAVHGGDINDAYKLTIKPLDSAPRDLSLEWFIKLNDHSKLEMFAAEYDGLKEIQGSQCIRCPGSHSYGQFAGSSFLLMEYIAFTQPKSDSQRQAGLQLAAMHRTVEKAGRFGWHRDNTIGTTPQSNAYHYDWISFWREERLRPQLELARCKGFSDRDYKAGLHLCDQLPELFDGYEPQPSLLHGDIWGGNIAYDTEGTPVIFDPACYYGDRESDLALTELFGGFGEDFYKAYEAAFSIDQGYRQRKKLYQLYHILNHYHLFGGGYGQQAGEVIRELLRHCR</sequence>
<reference evidence="3 4" key="1">
    <citation type="submission" date="2018-05" db="EMBL/GenBank/DDBJ databases">
        <title>Leucothrix arctica sp. nov., isolated from Arctic seawater.</title>
        <authorList>
            <person name="Choi A."/>
            <person name="Baek K."/>
        </authorList>
    </citation>
    <scope>NUCLEOTIDE SEQUENCE [LARGE SCALE GENOMIC DNA]</scope>
    <source>
        <strain evidence="3 4">JCM 18388</strain>
    </source>
</reference>
<evidence type="ECO:0000256" key="2">
    <source>
        <dbReference type="PIRNR" id="PIRNR006221"/>
    </source>
</evidence>
<keyword evidence="4" id="KW-1185">Reference proteome</keyword>
<dbReference type="InterPro" id="IPR011009">
    <property type="entry name" value="Kinase-like_dom_sf"/>
</dbReference>
<organism evidence="3 4">
    <name type="scientific">Leucothrix pacifica</name>
    <dbReference type="NCBI Taxonomy" id="1247513"/>
    <lineage>
        <taxon>Bacteria</taxon>
        <taxon>Pseudomonadati</taxon>
        <taxon>Pseudomonadota</taxon>
        <taxon>Gammaproteobacteria</taxon>
        <taxon>Thiotrichales</taxon>
        <taxon>Thiotrichaceae</taxon>
        <taxon>Leucothrix</taxon>
    </lineage>
</organism>
<dbReference type="InterPro" id="IPR016477">
    <property type="entry name" value="Fructo-/Ketosamine-3-kinase"/>
</dbReference>
<evidence type="ECO:0008006" key="5">
    <source>
        <dbReference type="Google" id="ProtNLM"/>
    </source>
</evidence>
<evidence type="ECO:0000313" key="3">
    <source>
        <dbReference type="EMBL" id="PWQ99524.1"/>
    </source>
</evidence>
<proteinExistence type="inferred from homology"/>
<dbReference type="GO" id="GO:0016301">
    <property type="term" value="F:kinase activity"/>
    <property type="evidence" value="ECO:0007669"/>
    <property type="project" value="UniProtKB-UniRule"/>
</dbReference>
<keyword evidence="2" id="KW-0808">Transferase</keyword>
<dbReference type="Gene3D" id="3.30.200.20">
    <property type="entry name" value="Phosphorylase Kinase, domain 1"/>
    <property type="match status" value="1"/>
</dbReference>
<keyword evidence="2" id="KW-0418">Kinase</keyword>
<dbReference type="PANTHER" id="PTHR12149:SF8">
    <property type="entry name" value="PROTEIN-RIBULOSAMINE 3-KINASE"/>
    <property type="match status" value="1"/>
</dbReference>
<dbReference type="Proteomes" id="UP000245539">
    <property type="component" value="Unassembled WGS sequence"/>
</dbReference>